<protein>
    <submittedName>
        <fullName evidence="3 4">Iron-containing alcohol dehydrogenase</fullName>
    </submittedName>
</protein>
<proteinExistence type="predicted"/>
<dbReference type="AlphaFoldDB" id="A0A2N3WNH0"/>
<dbReference type="GO" id="GO:0004022">
    <property type="term" value="F:alcohol dehydrogenase (NAD+) activity"/>
    <property type="evidence" value="ECO:0007669"/>
    <property type="project" value="TreeGrafter"/>
</dbReference>
<dbReference type="RefSeq" id="WP_158242522.1">
    <property type="nucleotide sequence ID" value="NZ_JACJHR010000004.1"/>
</dbReference>
<keyword evidence="5" id="KW-1185">Reference proteome</keyword>
<dbReference type="InterPro" id="IPR001670">
    <property type="entry name" value="ADH_Fe/GldA"/>
</dbReference>
<dbReference type="Gene3D" id="3.40.50.1970">
    <property type="match status" value="1"/>
</dbReference>
<dbReference type="EMBL" id="JACJHR010000004">
    <property type="protein sequence ID" value="MBB2498371.1"/>
    <property type="molecule type" value="Genomic_DNA"/>
</dbReference>
<evidence type="ECO:0000313" key="4">
    <source>
        <dbReference type="EMBL" id="PKV95415.1"/>
    </source>
</evidence>
<evidence type="ECO:0000313" key="6">
    <source>
        <dbReference type="Proteomes" id="UP000550260"/>
    </source>
</evidence>
<dbReference type="Pfam" id="PF00465">
    <property type="entry name" value="Fe-ADH"/>
    <property type="match status" value="1"/>
</dbReference>
<keyword evidence="1" id="KW-0560">Oxidoreductase</keyword>
<evidence type="ECO:0000313" key="5">
    <source>
        <dbReference type="Proteomes" id="UP000233750"/>
    </source>
</evidence>
<evidence type="ECO:0000313" key="3">
    <source>
        <dbReference type="EMBL" id="MBB2498371.1"/>
    </source>
</evidence>
<dbReference type="OrthoDB" id="323926at2"/>
<dbReference type="Proteomes" id="UP000233750">
    <property type="component" value="Unassembled WGS sequence"/>
</dbReference>
<comment type="caution">
    <text evidence="4">The sequence shown here is derived from an EMBL/GenBank/DDBJ whole genome shotgun (WGS) entry which is preliminary data.</text>
</comment>
<evidence type="ECO:0000256" key="1">
    <source>
        <dbReference type="ARBA" id="ARBA00023002"/>
    </source>
</evidence>
<dbReference type="SUPFAM" id="SSF56796">
    <property type="entry name" value="Dehydroquinate synthase-like"/>
    <property type="match status" value="1"/>
</dbReference>
<sequence>MGRANDVVRWECGTRVYAGDDVWRAVPSGAALGSRLMLVVSAGFAAANFLLVETLRVRLGVEADQVLFVQSPCTFGKVEELAGSLERAGAEGVVAVGGSSVLDLTKLACRHLADRRTLPTVRARGTRRGVVRLPPESPAQLHRTFVPTTIGAAAAVRPFASVVLRGHPRLVEGAGLTPDIAIVDSAFTTSLPPQAIVEGISASVMRAADWYVADEDANPLTEAETRTAVSLLVSLGMRAGKDGLDAHDRLLASCADMAQFGLPLAGHQPIVTASRAVSAELAFEMGEPLNSVLAALLPAMWQAVDGGDALLGSRARLRRVWSWIRAAGSPEWPAEPGPGFAAMFRSWKLGSGLACDATVASAASVRTLRFWEAGVPALAGRSASELAGWIGDAVQAEVCS</sequence>
<reference evidence="4 5" key="1">
    <citation type="submission" date="2017-12" db="EMBL/GenBank/DDBJ databases">
        <title>Sequencing the genomes of 1000 Actinobacteria strains.</title>
        <authorList>
            <person name="Klenk H.-P."/>
        </authorList>
    </citation>
    <scope>NUCLEOTIDE SEQUENCE [LARGE SCALE GENOMIC DNA]</scope>
    <source>
        <strain evidence="4 5">DSM 45165</strain>
    </source>
</reference>
<accession>A0A2N3WNH0</accession>
<dbReference type="EMBL" id="PJMY01000003">
    <property type="protein sequence ID" value="PKV95415.1"/>
    <property type="molecule type" value="Genomic_DNA"/>
</dbReference>
<dbReference type="GO" id="GO:0046872">
    <property type="term" value="F:metal ion binding"/>
    <property type="evidence" value="ECO:0007669"/>
    <property type="project" value="InterPro"/>
</dbReference>
<dbReference type="PANTHER" id="PTHR11496:SF83">
    <property type="entry name" value="HYDROXYACID-OXOACID TRANSHYDROGENASE, MITOCHONDRIAL"/>
    <property type="match status" value="1"/>
</dbReference>
<accession>A0A8E1VU64</accession>
<dbReference type="InterPro" id="IPR039697">
    <property type="entry name" value="Alcohol_dehydrogenase_Fe"/>
</dbReference>
<name>A0A2N3WNH0_9PSEU</name>
<evidence type="ECO:0000259" key="2">
    <source>
        <dbReference type="Pfam" id="PF00465"/>
    </source>
</evidence>
<feature type="domain" description="Alcohol dehydrogenase iron-type/glycerol dehydrogenase GldA" evidence="2">
    <location>
        <begin position="14"/>
        <end position="184"/>
    </location>
</feature>
<dbReference type="Proteomes" id="UP000550260">
    <property type="component" value="Unassembled WGS sequence"/>
</dbReference>
<reference evidence="3 6" key="2">
    <citation type="submission" date="2020-08" db="EMBL/GenBank/DDBJ databases">
        <title>Amycolatopsis echigonensis JCM 21831.</title>
        <authorList>
            <person name="Tedsree N."/>
            <person name="Kuncharoen N."/>
            <person name="Likhitwitayawuid K."/>
            <person name="Tanasupawat S."/>
        </authorList>
    </citation>
    <scope>NUCLEOTIDE SEQUENCE [LARGE SCALE GENOMIC DNA]</scope>
    <source>
        <strain evidence="3 6">JCM 21831</strain>
    </source>
</reference>
<organism evidence="4 5">
    <name type="scientific">Amycolatopsis echigonensis</name>
    <dbReference type="NCBI Taxonomy" id="2576905"/>
    <lineage>
        <taxon>Bacteria</taxon>
        <taxon>Bacillati</taxon>
        <taxon>Actinomycetota</taxon>
        <taxon>Actinomycetes</taxon>
        <taxon>Pseudonocardiales</taxon>
        <taxon>Pseudonocardiaceae</taxon>
        <taxon>Amycolatopsis</taxon>
    </lineage>
</organism>
<dbReference type="PANTHER" id="PTHR11496">
    <property type="entry name" value="ALCOHOL DEHYDROGENASE"/>
    <property type="match status" value="1"/>
</dbReference>
<gene>
    <name evidence="4" type="ORF">ATK30_6335</name>
    <name evidence="3" type="ORF">H5411_04360</name>
</gene>